<evidence type="ECO:0000256" key="4">
    <source>
        <dbReference type="ARBA" id="ARBA00023239"/>
    </source>
</evidence>
<evidence type="ECO:0000313" key="11">
    <source>
        <dbReference type="Proteomes" id="UP000255061"/>
    </source>
</evidence>
<gene>
    <name evidence="10" type="primary">hutH_2</name>
    <name evidence="6" type="synonym">hutH</name>
    <name evidence="10" type="ORF">NCTC10736_03115</name>
</gene>
<dbReference type="PROSITE" id="PS00488">
    <property type="entry name" value="PAL_HISTIDASE"/>
    <property type="match status" value="1"/>
</dbReference>
<dbReference type="Gene3D" id="1.20.200.10">
    <property type="entry name" value="Fumarase/aspartase (Central domain)"/>
    <property type="match status" value="1"/>
</dbReference>
<evidence type="ECO:0000256" key="8">
    <source>
        <dbReference type="RuleBase" id="RU004479"/>
    </source>
</evidence>
<dbReference type="AlphaFoldDB" id="A0A380AZ59"/>
<evidence type="ECO:0000256" key="1">
    <source>
        <dbReference type="ARBA" id="ARBA00005113"/>
    </source>
</evidence>
<evidence type="ECO:0000256" key="9">
    <source>
        <dbReference type="RuleBase" id="RU004480"/>
    </source>
</evidence>
<dbReference type="UniPathway" id="UPA00379">
    <property type="reaction ID" value="UER00549"/>
</dbReference>
<dbReference type="SUPFAM" id="SSF48557">
    <property type="entry name" value="L-aspartase-like"/>
    <property type="match status" value="1"/>
</dbReference>
<dbReference type="GO" id="GO:0004397">
    <property type="term" value="F:histidine ammonia-lyase activity"/>
    <property type="evidence" value="ECO:0007669"/>
    <property type="project" value="UniProtKB-UniRule"/>
</dbReference>
<evidence type="ECO:0000256" key="2">
    <source>
        <dbReference type="ARBA" id="ARBA00012994"/>
    </source>
</evidence>
<name>A0A380AZ59_9GAMM</name>
<dbReference type="NCBIfam" id="TIGR01225">
    <property type="entry name" value="hutH"/>
    <property type="match status" value="1"/>
</dbReference>
<organism evidence="10 11">
    <name type="scientific">Shewanella morhuae</name>
    <dbReference type="NCBI Taxonomy" id="365591"/>
    <lineage>
        <taxon>Bacteria</taxon>
        <taxon>Pseudomonadati</taxon>
        <taxon>Pseudomonadota</taxon>
        <taxon>Gammaproteobacteria</taxon>
        <taxon>Alteromonadales</taxon>
        <taxon>Shewanellaceae</taxon>
        <taxon>Shewanella</taxon>
    </lineage>
</organism>
<comment type="subcellular location">
    <subcellularLocation>
        <location evidence="6 9">Cytoplasm</location>
    </subcellularLocation>
</comment>
<accession>A0A380AZ59</accession>
<dbReference type="CDD" id="cd00332">
    <property type="entry name" value="PAL-HAL"/>
    <property type="match status" value="1"/>
</dbReference>
<proteinExistence type="inferred from homology"/>
<dbReference type="Gene3D" id="1.10.275.10">
    <property type="entry name" value="Fumarase/aspartase (N-terminal domain)"/>
    <property type="match status" value="1"/>
</dbReference>
<dbReference type="Proteomes" id="UP000255061">
    <property type="component" value="Unassembled WGS sequence"/>
</dbReference>
<dbReference type="EC" id="4.3.1.3" evidence="2 6"/>
<evidence type="ECO:0000256" key="6">
    <source>
        <dbReference type="HAMAP-Rule" id="MF_00229"/>
    </source>
</evidence>
<keyword evidence="6" id="KW-0963">Cytoplasm</keyword>
<comment type="catalytic activity">
    <reaction evidence="5 6 8">
        <text>L-histidine = trans-urocanate + NH4(+)</text>
        <dbReference type="Rhea" id="RHEA:21232"/>
        <dbReference type="ChEBI" id="CHEBI:17771"/>
        <dbReference type="ChEBI" id="CHEBI:28938"/>
        <dbReference type="ChEBI" id="CHEBI:57595"/>
        <dbReference type="EC" id="4.3.1.3"/>
    </reaction>
</comment>
<comment type="similarity">
    <text evidence="6 7">Belongs to the PAL/histidase family.</text>
</comment>
<feature type="cross-link" description="5-imidazolinone (Ala-Gly)" evidence="6">
    <location>
        <begin position="146"/>
        <end position="148"/>
    </location>
</feature>
<dbReference type="RefSeq" id="WP_115406654.1">
    <property type="nucleotide sequence ID" value="NZ_UGYV01000001.1"/>
</dbReference>
<dbReference type="EMBL" id="UGYV01000001">
    <property type="protein sequence ID" value="SUI90586.1"/>
    <property type="molecule type" value="Genomic_DNA"/>
</dbReference>
<dbReference type="NCBIfam" id="NF006871">
    <property type="entry name" value="PRK09367.1"/>
    <property type="match status" value="1"/>
</dbReference>
<protein>
    <recommendedName>
        <fullName evidence="2 6">Histidine ammonia-lyase</fullName>
        <shortName evidence="6">Histidase</shortName>
        <ecNumber evidence="2 6">4.3.1.3</ecNumber>
    </recommendedName>
</protein>
<evidence type="ECO:0000313" key="10">
    <source>
        <dbReference type="EMBL" id="SUI90586.1"/>
    </source>
</evidence>
<dbReference type="InterPro" id="IPR008948">
    <property type="entry name" value="L-Aspartase-like"/>
</dbReference>
<dbReference type="Pfam" id="PF00221">
    <property type="entry name" value="Lyase_aromatic"/>
    <property type="match status" value="1"/>
</dbReference>
<dbReference type="InterPro" id="IPR024083">
    <property type="entry name" value="Fumarase/histidase_N"/>
</dbReference>
<comment type="PTM">
    <text evidence="6">Contains an active site 4-methylidene-imidazol-5-one (MIO), which is formed autocatalytically by cyclization and dehydration of residues Ala-Ser-Gly.</text>
</comment>
<feature type="modified residue" description="2,3-didehydroalanine (Ser)" evidence="6">
    <location>
        <position position="147"/>
    </location>
</feature>
<dbReference type="GO" id="GO:0005737">
    <property type="term" value="C:cytoplasm"/>
    <property type="evidence" value="ECO:0007669"/>
    <property type="project" value="UniProtKB-SubCell"/>
</dbReference>
<dbReference type="GO" id="GO:0019557">
    <property type="term" value="P:L-histidine catabolic process to glutamate and formate"/>
    <property type="evidence" value="ECO:0007669"/>
    <property type="project" value="UniProtKB-UniPathway"/>
</dbReference>
<dbReference type="InterPro" id="IPR022313">
    <property type="entry name" value="Phe/His_NH3-lyase_AS"/>
</dbReference>
<dbReference type="PANTHER" id="PTHR10362">
    <property type="entry name" value="HISTIDINE AMMONIA-LYASE"/>
    <property type="match status" value="1"/>
</dbReference>
<evidence type="ECO:0000256" key="7">
    <source>
        <dbReference type="RuleBase" id="RU003954"/>
    </source>
</evidence>
<evidence type="ECO:0000256" key="3">
    <source>
        <dbReference type="ARBA" id="ARBA00022808"/>
    </source>
</evidence>
<keyword evidence="3 6" id="KW-0369">Histidine metabolism</keyword>
<sequence length="513" mass="54367">MKSVNHLVLTPGSLSLAQLREISRHKLTLELAPEAITDINTSAQIVQKVLDEGRTVYGINTGFGLLANTKIVPEDLQLLQRSIVLSHAAGTGQYMQDATVRLMMVLKINSLSRGFSGIRLEVINFLIRLVNAQVYPCVPEKGSVGASGDLAPLAHMCLPMLGEGEMSYQGELISAAEGLAIAGLKPIDLAAKEGLALLNGTQASTALALEGLFHAEDLFAASSVIGAMSVEAAMGSRSPFDARIHAARGQKGQIDSARVFRHLLGEASEISISHANCEKVQDPYSLRCQPQVLGACLTQIRHAADVLGTEANGVTDNPLVFQDTGDIISGGNFHAEPVAMAADNLAIAIAELGSIAERRIALLIDSSLSKLPPFLVKNGGVNSGFMIAQVTAAALASENKTYAHPASVDSLPTSANQEDHVSMATFAARRLRDMSENTRGVLAIEWLAAAQGLDFRAPLAPSSAVAKAKAELREVVAYYDKDRYFAPDIEAATDLLYCASFNLYLPAGTLPSV</sequence>
<comment type="pathway">
    <text evidence="1 6 8">Amino-acid degradation; L-histidine degradation into L-glutamate; N-formimidoyl-L-glutamate from L-histidine: step 1/3.</text>
</comment>
<dbReference type="HAMAP" id="MF_00229">
    <property type="entry name" value="His_ammonia_lyase"/>
    <property type="match status" value="1"/>
</dbReference>
<evidence type="ECO:0000256" key="5">
    <source>
        <dbReference type="ARBA" id="ARBA00049269"/>
    </source>
</evidence>
<dbReference type="InterPro" id="IPR001106">
    <property type="entry name" value="Aromatic_Lyase"/>
</dbReference>
<dbReference type="FunFam" id="1.10.275.10:FF:000005">
    <property type="entry name" value="Histidine ammonia-lyase"/>
    <property type="match status" value="1"/>
</dbReference>
<reference evidence="10 11" key="1">
    <citation type="submission" date="2018-06" db="EMBL/GenBank/DDBJ databases">
        <authorList>
            <consortium name="Pathogen Informatics"/>
            <person name="Doyle S."/>
        </authorList>
    </citation>
    <scope>NUCLEOTIDE SEQUENCE [LARGE SCALE GENOMIC DNA]</scope>
    <source>
        <strain evidence="10 11">NCTC10736</strain>
    </source>
</reference>
<dbReference type="FunFam" id="1.20.200.10:FF:000003">
    <property type="entry name" value="Histidine ammonia-lyase"/>
    <property type="match status" value="1"/>
</dbReference>
<dbReference type="InterPro" id="IPR005921">
    <property type="entry name" value="HutH"/>
</dbReference>
<keyword evidence="4 6" id="KW-0456">Lyase</keyword>
<dbReference type="GO" id="GO:0019556">
    <property type="term" value="P:L-histidine catabolic process to glutamate and formamide"/>
    <property type="evidence" value="ECO:0007669"/>
    <property type="project" value="UniProtKB-UniPathway"/>
</dbReference>